<dbReference type="InterPro" id="IPR027417">
    <property type="entry name" value="P-loop_NTPase"/>
</dbReference>
<keyword evidence="4 6" id="KW-1133">Transmembrane helix</keyword>
<evidence type="ECO:0000256" key="3">
    <source>
        <dbReference type="ARBA" id="ARBA00022692"/>
    </source>
</evidence>
<keyword evidence="3 6" id="KW-0812">Transmembrane</keyword>
<dbReference type="InterPro" id="IPR003856">
    <property type="entry name" value="LPS_length_determ_N"/>
</dbReference>
<evidence type="ECO:0000256" key="1">
    <source>
        <dbReference type="ARBA" id="ARBA00004651"/>
    </source>
</evidence>
<keyword evidence="5 6" id="KW-0472">Membrane</keyword>
<dbReference type="SUPFAM" id="SSF52540">
    <property type="entry name" value="P-loop containing nucleoside triphosphate hydrolases"/>
    <property type="match status" value="1"/>
</dbReference>
<keyword evidence="9" id="KW-1185">Reference proteome</keyword>
<dbReference type="Gene3D" id="3.40.50.300">
    <property type="entry name" value="P-loop containing nucleotide triphosphate hydrolases"/>
    <property type="match status" value="1"/>
</dbReference>
<dbReference type="Pfam" id="PF02706">
    <property type="entry name" value="Wzz"/>
    <property type="match status" value="1"/>
</dbReference>
<dbReference type="PANTHER" id="PTHR32309:SF13">
    <property type="entry name" value="FERRIC ENTEROBACTIN TRANSPORT PROTEIN FEPE"/>
    <property type="match status" value="1"/>
</dbReference>
<dbReference type="PANTHER" id="PTHR32309">
    <property type="entry name" value="TYROSINE-PROTEIN KINASE"/>
    <property type="match status" value="1"/>
</dbReference>
<name>A0A418ZW45_9RHOB</name>
<feature type="transmembrane region" description="Helical" evidence="6">
    <location>
        <begin position="40"/>
        <end position="60"/>
    </location>
</feature>
<dbReference type="AlphaFoldDB" id="A0A418ZW45"/>
<sequence length="721" mass="78045">MIQNDPPLRHPARMQRDDAVPDVDLGATLRALRGGLRRQWPVIAAMVLLLSALTMAHLLVAQPKYTARAALIVDPRISNSVNGPEAPTLLLSDALVVDSELEVLSSREVTGRVAASLGLFEAAEEAAPPGPLGRVLTALGELRDRLAGGPEAPLLQGEDAEAGRREAIRRKMMEGFDITRAGGTYAIQIAYTDADPLFATRAVNALIEEYFTVSSDASLSDTRRISAWLDQRVAVLGGEVEAADRAVADYRRENDLFAMRDDLLPSEAELSAANDRLIGLRSRLIDLQTAEDRIAAILTSDSVAPLLDGTLGGEVASPALREMQTRFSRLIGDEGELVGRWGADSDIVARNRQDQAQLHRLMLEEARQIAERIRSQRDAVGSQIAATGQQIEILRERASLDAQKSIRLRELEREAQAKRRQYESMLGQMVLATQNETFQRAPARIIARAVPPDEKSWPKGKRLLALAVFGGLVLGAGIGFLREVTDNRLRRIGELRDGLGLRYLGVLSPVSPRRVRPAQSASLRGLAAELRQRRPEQGGLVCGLASAFRGEGAPVVAGWLAAELAGDGRVALLDLDGAGDLAPLLPGNVAVQQLTSVEDPQAIATRLAALAEEGRPVAVLLHQRGAGPELLVRRRLQALVALIAEMRGRFDQVIVLLPPLDEAARTELAAELVDCAILVVRWGRSDLPELSQALTDAAALRPKLLGGLFATDGMRGFRRYN</sequence>
<dbReference type="GO" id="GO:0004713">
    <property type="term" value="F:protein tyrosine kinase activity"/>
    <property type="evidence" value="ECO:0007669"/>
    <property type="project" value="TreeGrafter"/>
</dbReference>
<dbReference type="InterPro" id="IPR050445">
    <property type="entry name" value="Bact_polysacc_biosynth/exp"/>
</dbReference>
<dbReference type="RefSeq" id="WP_119900692.1">
    <property type="nucleotide sequence ID" value="NZ_QNRC01000014.1"/>
</dbReference>
<evidence type="ECO:0000313" key="8">
    <source>
        <dbReference type="EMBL" id="RJL04106.1"/>
    </source>
</evidence>
<proteinExistence type="predicted"/>
<gene>
    <name evidence="8" type="ORF">D3P05_20790</name>
</gene>
<reference evidence="9" key="1">
    <citation type="submission" date="2018-09" db="EMBL/GenBank/DDBJ databases">
        <title>Paracoccus onubensis nov. sp. a moderate halophilic bacterium isolated from Gruta de las Maravillas (Aracena, Spain).</title>
        <authorList>
            <person name="Jurado V."/>
            <person name="Gutierrez-Patricio S."/>
            <person name="Gonzalez-Pimentel J.L."/>
            <person name="Miller A.Z."/>
            <person name="Laiz L."/>
            <person name="Saiz-Jimenez C."/>
        </authorList>
    </citation>
    <scope>NUCLEOTIDE SEQUENCE [LARGE SCALE GENOMIC DNA]</scope>
    <source>
        <strain evidence="9">DSM 26381</strain>
    </source>
</reference>
<evidence type="ECO:0000259" key="7">
    <source>
        <dbReference type="Pfam" id="PF02706"/>
    </source>
</evidence>
<dbReference type="OrthoDB" id="230260at2"/>
<evidence type="ECO:0000256" key="5">
    <source>
        <dbReference type="ARBA" id="ARBA00023136"/>
    </source>
</evidence>
<comment type="caution">
    <text evidence="8">The sequence shown here is derived from an EMBL/GenBank/DDBJ whole genome shotgun (WGS) entry which is preliminary data.</text>
</comment>
<dbReference type="GO" id="GO:0005886">
    <property type="term" value="C:plasma membrane"/>
    <property type="evidence" value="ECO:0007669"/>
    <property type="project" value="UniProtKB-SubCell"/>
</dbReference>
<dbReference type="EMBL" id="QZEW01000129">
    <property type="protein sequence ID" value="RJL04106.1"/>
    <property type="molecule type" value="Genomic_DNA"/>
</dbReference>
<feature type="transmembrane region" description="Helical" evidence="6">
    <location>
        <begin position="463"/>
        <end position="481"/>
    </location>
</feature>
<evidence type="ECO:0000313" key="9">
    <source>
        <dbReference type="Proteomes" id="UP000283587"/>
    </source>
</evidence>
<evidence type="ECO:0000256" key="2">
    <source>
        <dbReference type="ARBA" id="ARBA00022475"/>
    </source>
</evidence>
<evidence type="ECO:0000256" key="4">
    <source>
        <dbReference type="ARBA" id="ARBA00022989"/>
    </source>
</evidence>
<organism evidence="8 9">
    <name type="scientific">Paracoccus siganidrum</name>
    <dbReference type="NCBI Taxonomy" id="1276757"/>
    <lineage>
        <taxon>Bacteria</taxon>
        <taxon>Pseudomonadati</taxon>
        <taxon>Pseudomonadota</taxon>
        <taxon>Alphaproteobacteria</taxon>
        <taxon>Rhodobacterales</taxon>
        <taxon>Paracoccaceae</taxon>
        <taxon>Paracoccus</taxon>
    </lineage>
</organism>
<accession>A0A418ZW45</accession>
<protein>
    <recommendedName>
        <fullName evidence="7">Polysaccharide chain length determinant N-terminal domain-containing protein</fullName>
    </recommendedName>
</protein>
<evidence type="ECO:0000256" key="6">
    <source>
        <dbReference type="SAM" id="Phobius"/>
    </source>
</evidence>
<feature type="domain" description="Polysaccharide chain length determinant N-terminal" evidence="7">
    <location>
        <begin position="29"/>
        <end position="116"/>
    </location>
</feature>
<comment type="subcellular location">
    <subcellularLocation>
        <location evidence="1">Cell membrane</location>
        <topology evidence="1">Multi-pass membrane protein</topology>
    </subcellularLocation>
</comment>
<dbReference type="Proteomes" id="UP000283587">
    <property type="component" value="Unassembled WGS sequence"/>
</dbReference>
<keyword evidence="2" id="KW-1003">Cell membrane</keyword>